<proteinExistence type="predicted"/>
<feature type="region of interest" description="Disordered" evidence="1">
    <location>
        <begin position="1"/>
        <end position="29"/>
    </location>
</feature>
<sequence length="69" mass="8016">MNKKRPLDKMNVSEAGQLKRTNTSNRRPLMNYNQNHKLAQITPETLVFGIDIDNFLNIYSLQNHLTSDN</sequence>
<name>A0ABU0AQV2_9BACI</name>
<comment type="caution">
    <text evidence="2">The sequence shown here is derived from an EMBL/GenBank/DDBJ whole genome shotgun (WGS) entry which is preliminary data.</text>
</comment>
<dbReference type="Proteomes" id="UP001238088">
    <property type="component" value="Unassembled WGS sequence"/>
</dbReference>
<organism evidence="2 3">
    <name type="scientific">Cytobacillus purgationiresistens</name>
    <dbReference type="NCBI Taxonomy" id="863449"/>
    <lineage>
        <taxon>Bacteria</taxon>
        <taxon>Bacillati</taxon>
        <taxon>Bacillota</taxon>
        <taxon>Bacilli</taxon>
        <taxon>Bacillales</taxon>
        <taxon>Bacillaceae</taxon>
        <taxon>Cytobacillus</taxon>
    </lineage>
</organism>
<evidence type="ECO:0000313" key="2">
    <source>
        <dbReference type="EMBL" id="MDQ0273671.1"/>
    </source>
</evidence>
<evidence type="ECO:0000313" key="3">
    <source>
        <dbReference type="Proteomes" id="UP001238088"/>
    </source>
</evidence>
<reference evidence="2 3" key="1">
    <citation type="submission" date="2023-07" db="EMBL/GenBank/DDBJ databases">
        <title>Genomic Encyclopedia of Type Strains, Phase IV (KMG-IV): sequencing the most valuable type-strain genomes for metagenomic binning, comparative biology and taxonomic classification.</title>
        <authorList>
            <person name="Goeker M."/>
        </authorList>
    </citation>
    <scope>NUCLEOTIDE SEQUENCE [LARGE SCALE GENOMIC DNA]</scope>
    <source>
        <strain evidence="2 3">DSM 23494</strain>
    </source>
</reference>
<dbReference type="EMBL" id="JAUSUB010000046">
    <property type="protein sequence ID" value="MDQ0273671.1"/>
    <property type="molecule type" value="Genomic_DNA"/>
</dbReference>
<protein>
    <submittedName>
        <fullName evidence="2">Uncharacterized protein</fullName>
    </submittedName>
</protein>
<evidence type="ECO:0000256" key="1">
    <source>
        <dbReference type="SAM" id="MobiDB-lite"/>
    </source>
</evidence>
<feature type="compositionally biased region" description="Polar residues" evidence="1">
    <location>
        <begin position="19"/>
        <end position="29"/>
    </location>
</feature>
<accession>A0ABU0AQV2</accession>
<keyword evidence="3" id="KW-1185">Reference proteome</keyword>
<gene>
    <name evidence="2" type="ORF">J2S17_005603</name>
</gene>